<dbReference type="EMBL" id="DF820455">
    <property type="protein sequence ID" value="GAK49257.1"/>
    <property type="molecule type" value="Genomic_DNA"/>
</dbReference>
<keyword evidence="2" id="KW-1185">Reference proteome</keyword>
<organism evidence="1 2">
    <name type="scientific">Candidatus Moduliflexus flocculans</name>
    <dbReference type="NCBI Taxonomy" id="1499966"/>
    <lineage>
        <taxon>Bacteria</taxon>
        <taxon>Candidatus Moduliflexota</taxon>
        <taxon>Candidatus Moduliflexia</taxon>
        <taxon>Candidatus Moduliflexales</taxon>
        <taxon>Candidatus Moduliflexaceae</taxon>
    </lineage>
</organism>
<evidence type="ECO:0000313" key="1">
    <source>
        <dbReference type="EMBL" id="GAK49257.1"/>
    </source>
</evidence>
<sequence length="630" mass="71697">MFFGKKKQATREPVFKLSARDLIKSTYEIGLAIWDKGIKERLLQERAVAVVQREEDKTRDAVYYRLSNEVDLFLGVELSTKIRKTHKTIQDLIRALNDKYAQLVEGHAEFDPRDHQEGLIVNLLPSMKLKATQFSLRLKERVPDDAFIIGRLMEIGPDSSGVELECLNHQQEYVIGSDEMTADYYIPDLAEEHFGLSVQNGNFFIYQIAKERDAVTEIFQTENERIQISRQYQLLQDKNYIVARYKGQTRRFQFLVPRELSDAGEMASRYRLVETGYYILRRPDAVKKTYHYPTVFFAEQDTIITGLKDAQYIPLPGIKNIGTPARLSFKDGEYYFRKLHTVMPLPVKVNDQEIEDDAEIKLTGDGDKLEIGSIQFTYEKLGKRQDVPLAVLEVSTPGQRSRRFPLFRKTLIISGLNKRPGYTEYLFLEEPSLPHNAMRLSITDGVLYVERGKDTPPLYVGDKKVTKKHQIASGDTFTMGDVQMKVVRKDLPPSYFAKLTLSAESKRPIHPLRDLSKGKSYTLGRIAPDDLNDNFIAISQDLHVSGSHVLLGLAEGQVATIKNISQSNSTFLVSSDGLLRADLPQVRADLPRDSIPAEILLRWDRILVGPVELEYRGPGSSIVIPDSYDA</sequence>
<dbReference type="Proteomes" id="UP000030700">
    <property type="component" value="Unassembled WGS sequence"/>
</dbReference>
<dbReference type="CDD" id="cd00060">
    <property type="entry name" value="FHA"/>
    <property type="match status" value="2"/>
</dbReference>
<evidence type="ECO:0000313" key="2">
    <source>
        <dbReference type="Proteomes" id="UP000030700"/>
    </source>
</evidence>
<dbReference type="InterPro" id="IPR008984">
    <property type="entry name" value="SMAD_FHA_dom_sf"/>
</dbReference>
<reference evidence="1 2" key="1">
    <citation type="journal article" date="2015" name="PeerJ">
        <title>First genomic representation of candidate bacterial phylum KSB3 points to enhanced environmental sensing as a trigger of wastewater bulking.</title>
        <authorList>
            <person name="Sekiguchi Y."/>
            <person name="Ohashi A."/>
            <person name="Parks D.H."/>
            <person name="Yamauchi T."/>
            <person name="Tyson G.W."/>
            <person name="Hugenholtz P."/>
        </authorList>
    </citation>
    <scope>NUCLEOTIDE SEQUENCE [LARGE SCALE GENOMIC DNA]</scope>
</reference>
<evidence type="ECO:0008006" key="3">
    <source>
        <dbReference type="Google" id="ProtNLM"/>
    </source>
</evidence>
<dbReference type="HOGENOM" id="CLU_423713_0_0_0"/>
<accession>A0A0S6VUK4</accession>
<gene>
    <name evidence="1" type="ORF">U14_00478</name>
</gene>
<dbReference type="SUPFAM" id="SSF49879">
    <property type="entry name" value="SMAD/FHA domain"/>
    <property type="match status" value="1"/>
</dbReference>
<dbReference type="AlphaFoldDB" id="A0A0S6VUK4"/>
<name>A0A0S6VUK4_9BACT</name>
<protein>
    <recommendedName>
        <fullName evidence="3">FHA domain-containing protein</fullName>
    </recommendedName>
</protein>
<proteinExistence type="predicted"/>